<protein>
    <recommendedName>
        <fullName evidence="3">Isopenicillin N synthase-like Fe(2+) 2OG dioxygenase domain-containing protein</fullName>
    </recommendedName>
</protein>
<accession>A0AAN9LN54</accession>
<keyword evidence="2" id="KW-1185">Reference proteome</keyword>
<dbReference type="AlphaFoldDB" id="A0AAN9LN54"/>
<gene>
    <name evidence="1" type="ORF">VNO77_19637</name>
</gene>
<dbReference type="InterPro" id="IPR027443">
    <property type="entry name" value="IPNS-like_sf"/>
</dbReference>
<evidence type="ECO:0000313" key="2">
    <source>
        <dbReference type="Proteomes" id="UP001367508"/>
    </source>
</evidence>
<evidence type="ECO:0000313" key="1">
    <source>
        <dbReference type="EMBL" id="KAK7339001.1"/>
    </source>
</evidence>
<dbReference type="Gene3D" id="2.60.120.330">
    <property type="entry name" value="B-lactam Antibiotic, Isopenicillin N Synthase, Chain"/>
    <property type="match status" value="1"/>
</dbReference>
<reference evidence="1 2" key="1">
    <citation type="submission" date="2024-01" db="EMBL/GenBank/DDBJ databases">
        <title>The genomes of 5 underutilized Papilionoideae crops provide insights into root nodulation and disease resistanc.</title>
        <authorList>
            <person name="Jiang F."/>
        </authorList>
    </citation>
    <scope>NUCLEOTIDE SEQUENCE [LARGE SCALE GENOMIC DNA]</scope>
    <source>
        <strain evidence="1">LVBAO_FW01</strain>
        <tissue evidence="1">Leaves</tissue>
    </source>
</reference>
<name>A0AAN9LN54_CANGL</name>
<dbReference type="EMBL" id="JAYMYQ010000004">
    <property type="protein sequence ID" value="KAK7339001.1"/>
    <property type="molecule type" value="Genomic_DNA"/>
</dbReference>
<organism evidence="1 2">
    <name type="scientific">Canavalia gladiata</name>
    <name type="common">Sword bean</name>
    <name type="synonym">Dolichos gladiatus</name>
    <dbReference type="NCBI Taxonomy" id="3824"/>
    <lineage>
        <taxon>Eukaryota</taxon>
        <taxon>Viridiplantae</taxon>
        <taxon>Streptophyta</taxon>
        <taxon>Embryophyta</taxon>
        <taxon>Tracheophyta</taxon>
        <taxon>Spermatophyta</taxon>
        <taxon>Magnoliopsida</taxon>
        <taxon>eudicotyledons</taxon>
        <taxon>Gunneridae</taxon>
        <taxon>Pentapetalae</taxon>
        <taxon>rosids</taxon>
        <taxon>fabids</taxon>
        <taxon>Fabales</taxon>
        <taxon>Fabaceae</taxon>
        <taxon>Papilionoideae</taxon>
        <taxon>50 kb inversion clade</taxon>
        <taxon>NPAAA clade</taxon>
        <taxon>indigoferoid/millettioid clade</taxon>
        <taxon>Phaseoleae</taxon>
        <taxon>Canavalia</taxon>
    </lineage>
</organism>
<dbReference type="Proteomes" id="UP001367508">
    <property type="component" value="Unassembled WGS sequence"/>
</dbReference>
<comment type="caution">
    <text evidence="1">The sequence shown here is derived from an EMBL/GenBank/DDBJ whole genome shotgun (WGS) entry which is preliminary data.</text>
</comment>
<evidence type="ECO:0008006" key="3">
    <source>
        <dbReference type="Google" id="ProtNLM"/>
    </source>
</evidence>
<dbReference type="SUPFAM" id="SSF51197">
    <property type="entry name" value="Clavaminate synthase-like"/>
    <property type="match status" value="1"/>
</dbReference>
<sequence length="156" mass="17577">MYDSSDIECNKLLPTLSTCLLRFNNLKPLDLKRLGLKDQCLIPSLPINLYLFIMVPDLCELTSYLNSIILITNDIFMSVYHRVLSSHKGPRVSVASFFNNSSDPNTKVASKVYGPIKELLSEENPPLYRDITVADFMAHHFAKGLDGNSALLPFRL</sequence>
<proteinExistence type="predicted"/>